<feature type="transmembrane region" description="Helical" evidence="2">
    <location>
        <begin position="102"/>
        <end position="122"/>
    </location>
</feature>
<evidence type="ECO:0000313" key="4">
    <source>
        <dbReference type="Proteomes" id="UP000749646"/>
    </source>
</evidence>
<organism evidence="3 4">
    <name type="scientific">Modicella reniformis</name>
    <dbReference type="NCBI Taxonomy" id="1440133"/>
    <lineage>
        <taxon>Eukaryota</taxon>
        <taxon>Fungi</taxon>
        <taxon>Fungi incertae sedis</taxon>
        <taxon>Mucoromycota</taxon>
        <taxon>Mortierellomycotina</taxon>
        <taxon>Mortierellomycetes</taxon>
        <taxon>Mortierellales</taxon>
        <taxon>Mortierellaceae</taxon>
        <taxon>Modicella</taxon>
    </lineage>
</organism>
<dbReference type="AlphaFoldDB" id="A0A9P6J594"/>
<evidence type="ECO:0000256" key="1">
    <source>
        <dbReference type="SAM" id="MobiDB-lite"/>
    </source>
</evidence>
<evidence type="ECO:0000313" key="3">
    <source>
        <dbReference type="EMBL" id="KAF9958632.1"/>
    </source>
</evidence>
<sequence>MSKKRKSKLINSLRNKPIENPNKKAKDLWYRICPPHRNHLERADLEPSFKKELIDRIWKLFDPNDGDIITRAMFGNTIVDMVNLRKNFTSTHKTFENAMAKLNMLFNIIVLLFVIVAFLIAYDVGV</sequence>
<keyword evidence="2" id="KW-1133">Transmembrane helix</keyword>
<dbReference type="Proteomes" id="UP000749646">
    <property type="component" value="Unassembled WGS sequence"/>
</dbReference>
<reference evidence="3" key="1">
    <citation type="journal article" date="2020" name="Fungal Divers.">
        <title>Resolving the Mortierellaceae phylogeny through synthesis of multi-gene phylogenetics and phylogenomics.</title>
        <authorList>
            <person name="Vandepol N."/>
            <person name="Liber J."/>
            <person name="Desiro A."/>
            <person name="Na H."/>
            <person name="Kennedy M."/>
            <person name="Barry K."/>
            <person name="Grigoriev I.V."/>
            <person name="Miller A.N."/>
            <person name="O'Donnell K."/>
            <person name="Stajich J.E."/>
            <person name="Bonito G."/>
        </authorList>
    </citation>
    <scope>NUCLEOTIDE SEQUENCE</scope>
    <source>
        <strain evidence="3">MES-2147</strain>
    </source>
</reference>
<name>A0A9P6J594_9FUNG</name>
<comment type="caution">
    <text evidence="3">The sequence shown here is derived from an EMBL/GenBank/DDBJ whole genome shotgun (WGS) entry which is preliminary data.</text>
</comment>
<evidence type="ECO:0000256" key="2">
    <source>
        <dbReference type="SAM" id="Phobius"/>
    </source>
</evidence>
<protein>
    <submittedName>
        <fullName evidence="3">Uncharacterized protein</fullName>
    </submittedName>
</protein>
<proteinExistence type="predicted"/>
<accession>A0A9P6J594</accession>
<dbReference type="EMBL" id="JAAAHW010006551">
    <property type="protein sequence ID" value="KAF9958632.1"/>
    <property type="molecule type" value="Genomic_DNA"/>
</dbReference>
<feature type="region of interest" description="Disordered" evidence="1">
    <location>
        <begin position="1"/>
        <end position="20"/>
    </location>
</feature>
<keyword evidence="2" id="KW-0472">Membrane</keyword>
<keyword evidence="2" id="KW-0812">Transmembrane</keyword>
<keyword evidence="4" id="KW-1185">Reference proteome</keyword>
<dbReference type="OrthoDB" id="544685at2759"/>
<gene>
    <name evidence="3" type="ORF">BGZ65_001291</name>
</gene>